<keyword evidence="2" id="KW-1185">Reference proteome</keyword>
<dbReference type="AlphaFoldDB" id="A0A7W4W7Q1"/>
<dbReference type="InterPro" id="IPR036397">
    <property type="entry name" value="RNaseH_sf"/>
</dbReference>
<evidence type="ECO:0000313" key="2">
    <source>
        <dbReference type="Proteomes" id="UP000537130"/>
    </source>
</evidence>
<dbReference type="InterPro" id="IPR012337">
    <property type="entry name" value="RNaseH-like_sf"/>
</dbReference>
<comment type="caution">
    <text evidence="1">The sequence shown here is derived from an EMBL/GenBank/DDBJ whole genome shotgun (WGS) entry which is preliminary data.</text>
</comment>
<reference evidence="1 2" key="1">
    <citation type="submission" date="2020-08" db="EMBL/GenBank/DDBJ databases">
        <title>Genomic Encyclopedia of Type Strains, Phase III (KMG-III): the genomes of soil and plant-associated and newly described type strains.</title>
        <authorList>
            <person name="Whitman W."/>
        </authorList>
    </citation>
    <scope>NUCLEOTIDE SEQUENCE [LARGE SCALE GENOMIC DNA]</scope>
    <source>
        <strain evidence="1 2">CECT 8654</strain>
    </source>
</reference>
<accession>A0A7W4W7Q1</accession>
<protein>
    <recommendedName>
        <fullName evidence="3">Exonuclease domain-containing protein</fullName>
    </recommendedName>
</protein>
<organism evidence="1 2">
    <name type="scientific">Litorivivens lipolytica</name>
    <dbReference type="NCBI Taxonomy" id="1524264"/>
    <lineage>
        <taxon>Bacteria</taxon>
        <taxon>Pseudomonadati</taxon>
        <taxon>Pseudomonadota</taxon>
        <taxon>Gammaproteobacteria</taxon>
        <taxon>Litorivivens</taxon>
    </lineage>
</organism>
<gene>
    <name evidence="1" type="ORF">FHR99_003214</name>
</gene>
<dbReference type="SUPFAM" id="SSF53098">
    <property type="entry name" value="Ribonuclease H-like"/>
    <property type="match status" value="1"/>
</dbReference>
<dbReference type="EMBL" id="JACHWY010000004">
    <property type="protein sequence ID" value="MBB3048940.1"/>
    <property type="molecule type" value="Genomic_DNA"/>
</dbReference>
<dbReference type="Proteomes" id="UP000537130">
    <property type="component" value="Unassembled WGS sequence"/>
</dbReference>
<dbReference type="Gene3D" id="3.30.420.10">
    <property type="entry name" value="Ribonuclease H-like superfamily/Ribonuclease H"/>
    <property type="match status" value="1"/>
</dbReference>
<dbReference type="RefSeq" id="WP_183411734.1">
    <property type="nucleotide sequence ID" value="NZ_JACHWY010000004.1"/>
</dbReference>
<evidence type="ECO:0008006" key="3">
    <source>
        <dbReference type="Google" id="ProtNLM"/>
    </source>
</evidence>
<proteinExistence type="predicted"/>
<evidence type="ECO:0000313" key="1">
    <source>
        <dbReference type="EMBL" id="MBB3048940.1"/>
    </source>
</evidence>
<name>A0A7W4W7Q1_9GAMM</name>
<sequence>MTANRLSYIVDIEASGLSPESYPIQVAWVGLDGGPPDGFFIVPAEGWTYWDYNAQDLHGISRAKLLAEGISIYEACQRLNETFRGCELYSDAPGHDQFWLSQLFESAEVHDEMPELASVFTLLTADETEEFIRICGLQRRTHDALSDCSDVREAIIRARRYDTLQS</sequence>
<dbReference type="GO" id="GO:0003676">
    <property type="term" value="F:nucleic acid binding"/>
    <property type="evidence" value="ECO:0007669"/>
    <property type="project" value="InterPro"/>
</dbReference>